<evidence type="ECO:0000313" key="1">
    <source>
        <dbReference type="EMBL" id="KAH9713583.1"/>
    </source>
</evidence>
<reference evidence="2" key="1">
    <citation type="journal article" date="2023" name="Hortic. Res.">
        <title>A chromosome-level phased genome enabling allele-level studies in sweet orange: a case study on citrus Huanglongbing tolerance.</title>
        <authorList>
            <person name="Wu B."/>
            <person name="Yu Q."/>
            <person name="Deng Z."/>
            <person name="Duan Y."/>
            <person name="Luo F."/>
            <person name="Gmitter F. Jr."/>
        </authorList>
    </citation>
    <scope>NUCLEOTIDE SEQUENCE [LARGE SCALE GENOMIC DNA]</scope>
    <source>
        <strain evidence="2">cv. Valencia</strain>
    </source>
</reference>
<dbReference type="EMBL" id="CM039176">
    <property type="protein sequence ID" value="KAH9713583.1"/>
    <property type="molecule type" value="Genomic_DNA"/>
</dbReference>
<keyword evidence="2" id="KW-1185">Reference proteome</keyword>
<dbReference type="Proteomes" id="UP000829398">
    <property type="component" value="Chromosome 7"/>
</dbReference>
<proteinExistence type="predicted"/>
<comment type="caution">
    <text evidence="1">The sequence shown here is derived from an EMBL/GenBank/DDBJ whole genome shotgun (WGS) entry which is preliminary data.</text>
</comment>
<evidence type="ECO:0000313" key="2">
    <source>
        <dbReference type="Proteomes" id="UP000829398"/>
    </source>
</evidence>
<name>A0ACB8J7E6_CITSI</name>
<accession>A0ACB8J7E6</accession>
<gene>
    <name evidence="1" type="ORF">KPL71_020383</name>
</gene>
<sequence length="219" mass="24806">MMDKSSPATFNKGAWTAEEDRKLAEVIATHGPTKWKTIAAKTGLNRCGKSCRLRWMNYLRPNIKRGSISDQEEDLILRLHKLLGNRWSLIAGRLPGRTDNEIKNYWNSHLSKKIKNQNEKQSGVSTSEACRDEKRRATEVIAKAKAVTASEESKANSIAEESSNSDNISGNNGFNVDEFFDFSNEDPLNLEWISRFVEPDEGFRQCFLWSGNSVFSVKN</sequence>
<organism evidence="1 2">
    <name type="scientific">Citrus sinensis</name>
    <name type="common">Sweet orange</name>
    <name type="synonym">Citrus aurantium var. sinensis</name>
    <dbReference type="NCBI Taxonomy" id="2711"/>
    <lineage>
        <taxon>Eukaryota</taxon>
        <taxon>Viridiplantae</taxon>
        <taxon>Streptophyta</taxon>
        <taxon>Embryophyta</taxon>
        <taxon>Tracheophyta</taxon>
        <taxon>Spermatophyta</taxon>
        <taxon>Magnoliopsida</taxon>
        <taxon>eudicotyledons</taxon>
        <taxon>Gunneridae</taxon>
        <taxon>Pentapetalae</taxon>
        <taxon>rosids</taxon>
        <taxon>malvids</taxon>
        <taxon>Sapindales</taxon>
        <taxon>Rutaceae</taxon>
        <taxon>Aurantioideae</taxon>
        <taxon>Citrus</taxon>
    </lineage>
</organism>
<protein>
    <submittedName>
        <fullName evidence="1">Transcription factor WER</fullName>
    </submittedName>
</protein>